<dbReference type="GO" id="GO:0009030">
    <property type="term" value="F:thiamine-phosphate kinase activity"/>
    <property type="evidence" value="ECO:0007669"/>
    <property type="project" value="UniProtKB-UniRule"/>
</dbReference>
<comment type="similarity">
    <text evidence="2">Belongs to the thiamine-monophosphate kinase family.</text>
</comment>
<feature type="binding site" evidence="2">
    <location>
        <position position="161"/>
    </location>
    <ligand>
        <name>ATP</name>
        <dbReference type="ChEBI" id="CHEBI:30616"/>
    </ligand>
</feature>
<evidence type="ECO:0000313" key="5">
    <source>
        <dbReference type="EMBL" id="PEN05175.1"/>
    </source>
</evidence>
<feature type="binding site" evidence="2">
    <location>
        <position position="118"/>
    </location>
    <ligand>
        <name>ATP</name>
        <dbReference type="ChEBI" id="CHEBI:30616"/>
    </ligand>
</feature>
<dbReference type="Gene3D" id="3.30.1330.10">
    <property type="entry name" value="PurM-like, N-terminal domain"/>
    <property type="match status" value="1"/>
</dbReference>
<feature type="binding site" evidence="2">
    <location>
        <position position="42"/>
    </location>
    <ligand>
        <name>Mg(2+)</name>
        <dbReference type="ChEBI" id="CHEBI:18420"/>
        <label>4</label>
    </ligand>
</feature>
<evidence type="ECO:0000259" key="4">
    <source>
        <dbReference type="Pfam" id="PF02769"/>
    </source>
</evidence>
<feature type="binding site" evidence="2">
    <location>
        <position position="241"/>
    </location>
    <ligand>
        <name>ATP</name>
        <dbReference type="ChEBI" id="CHEBI:30616"/>
    </ligand>
</feature>
<dbReference type="InterPro" id="IPR006283">
    <property type="entry name" value="ThiL-like"/>
</dbReference>
<dbReference type="GO" id="GO:0005524">
    <property type="term" value="F:ATP binding"/>
    <property type="evidence" value="ECO:0007669"/>
    <property type="project" value="UniProtKB-UniRule"/>
</dbReference>
<dbReference type="HAMAP" id="MF_02128">
    <property type="entry name" value="TMP_kinase"/>
    <property type="match status" value="1"/>
</dbReference>
<protein>
    <recommendedName>
        <fullName evidence="2">Thiamine-monophosphate kinase</fullName>
        <shortName evidence="2">TMP kinase</shortName>
        <shortName evidence="2">Thiamine-phosphate kinase</shortName>
        <ecNumber evidence="2">2.7.4.16</ecNumber>
    </recommendedName>
</protein>
<feature type="binding site" evidence="2">
    <location>
        <position position="58"/>
    </location>
    <ligand>
        <name>Mg(2+)</name>
        <dbReference type="ChEBI" id="CHEBI:18420"/>
        <label>1</label>
    </ligand>
</feature>
<dbReference type="PANTHER" id="PTHR30270">
    <property type="entry name" value="THIAMINE-MONOPHOSPHATE KINASE"/>
    <property type="match status" value="1"/>
</dbReference>
<feature type="binding site" evidence="2">
    <location>
        <position position="239"/>
    </location>
    <ligand>
        <name>Mg(2+)</name>
        <dbReference type="ChEBI" id="CHEBI:18420"/>
        <label>3</label>
    </ligand>
</feature>
<dbReference type="InterPro" id="IPR036676">
    <property type="entry name" value="PurM-like_C_sf"/>
</dbReference>
<feature type="binding site" evidence="2">
    <location>
        <position position="57"/>
    </location>
    <ligand>
        <name>Mg(2+)</name>
        <dbReference type="ChEBI" id="CHEBI:18420"/>
        <label>4</label>
    </ligand>
</feature>
<keyword evidence="2" id="KW-0067">ATP-binding</keyword>
<dbReference type="UniPathway" id="UPA00060">
    <property type="reaction ID" value="UER00142"/>
</dbReference>
<dbReference type="NCBIfam" id="TIGR01379">
    <property type="entry name" value="thiL"/>
    <property type="match status" value="1"/>
</dbReference>
<feature type="binding site" evidence="2">
    <location>
        <position position="66"/>
    </location>
    <ligand>
        <name>substrate</name>
    </ligand>
</feature>
<keyword evidence="2" id="KW-0547">Nucleotide-binding</keyword>
<dbReference type="CDD" id="cd02194">
    <property type="entry name" value="ThiL"/>
    <property type="match status" value="1"/>
</dbReference>
<dbReference type="SUPFAM" id="SSF55326">
    <property type="entry name" value="PurM N-terminal domain-like"/>
    <property type="match status" value="1"/>
</dbReference>
<dbReference type="GO" id="GO:0009228">
    <property type="term" value="P:thiamine biosynthetic process"/>
    <property type="evidence" value="ECO:0007669"/>
    <property type="project" value="UniProtKB-KW"/>
</dbReference>
<dbReference type="EC" id="2.7.4.16" evidence="2"/>
<evidence type="ECO:0000256" key="1">
    <source>
        <dbReference type="ARBA" id="ARBA00022977"/>
    </source>
</evidence>
<dbReference type="GO" id="GO:0009229">
    <property type="term" value="P:thiamine diphosphate biosynthetic process"/>
    <property type="evidence" value="ECO:0007669"/>
    <property type="project" value="UniProtKB-UniRule"/>
</dbReference>
<evidence type="ECO:0000256" key="2">
    <source>
        <dbReference type="HAMAP-Rule" id="MF_02128"/>
    </source>
</evidence>
<dbReference type="InterPro" id="IPR036921">
    <property type="entry name" value="PurM-like_N_sf"/>
</dbReference>
<dbReference type="AlphaFoldDB" id="A0A2H3NQ30"/>
<feature type="binding site" evidence="2">
    <location>
        <position position="242"/>
    </location>
    <ligand>
        <name>Mg(2+)</name>
        <dbReference type="ChEBI" id="CHEBI:18420"/>
        <label>5</label>
    </ligand>
</feature>
<keyword evidence="2 5" id="KW-0418">Kinase</keyword>
<proteinExistence type="inferred from homology"/>
<comment type="miscellaneous">
    <text evidence="2">Reaction mechanism of ThiL seems to utilize a direct, inline transfer of the gamma-phosphate of ATP to TMP rather than a phosphorylated enzyme intermediate.</text>
</comment>
<comment type="pathway">
    <text evidence="2">Cofactor biosynthesis; thiamine diphosphate biosynthesis; thiamine diphosphate from thiamine phosphate: step 1/1.</text>
</comment>
<keyword evidence="2" id="KW-0460">Magnesium</keyword>
<feature type="binding site" evidence="2">
    <location>
        <position position="59"/>
    </location>
    <ligand>
        <name>Mg(2+)</name>
        <dbReference type="ChEBI" id="CHEBI:18420"/>
        <label>2</label>
    </ligand>
</feature>
<dbReference type="RefSeq" id="WP_098063125.1">
    <property type="nucleotide sequence ID" value="NZ_PDEP01000015.1"/>
</dbReference>
<dbReference type="Pfam" id="PF00586">
    <property type="entry name" value="AIRS"/>
    <property type="match status" value="1"/>
</dbReference>
<dbReference type="InterPro" id="IPR010918">
    <property type="entry name" value="PurM-like_C_dom"/>
</dbReference>
<feature type="binding site" evidence="2">
    <location>
        <position position="88"/>
    </location>
    <ligand>
        <name>Mg(2+)</name>
        <dbReference type="ChEBI" id="CHEBI:18420"/>
        <label>2</label>
    </ligand>
</feature>
<dbReference type="EMBL" id="PDEP01000015">
    <property type="protein sequence ID" value="PEN05175.1"/>
    <property type="molecule type" value="Genomic_DNA"/>
</dbReference>
<feature type="binding site" evidence="2">
    <location>
        <position position="292"/>
    </location>
    <ligand>
        <name>substrate</name>
    </ligand>
</feature>
<dbReference type="SUPFAM" id="SSF56042">
    <property type="entry name" value="PurM C-terminal domain-like"/>
    <property type="match status" value="1"/>
</dbReference>
<feature type="domain" description="PurM-like N-terminal" evidence="3">
    <location>
        <begin position="40"/>
        <end position="152"/>
    </location>
</feature>
<feature type="binding site" evidence="2">
    <location>
        <position position="42"/>
    </location>
    <ligand>
        <name>Mg(2+)</name>
        <dbReference type="ChEBI" id="CHEBI:18420"/>
        <label>3</label>
    </ligand>
</feature>
<organism evidence="5 6">
    <name type="scientific">Longimonas halophila</name>
    <dbReference type="NCBI Taxonomy" id="1469170"/>
    <lineage>
        <taxon>Bacteria</taxon>
        <taxon>Pseudomonadati</taxon>
        <taxon>Rhodothermota</taxon>
        <taxon>Rhodothermia</taxon>
        <taxon>Rhodothermales</taxon>
        <taxon>Salisaetaceae</taxon>
        <taxon>Longimonas</taxon>
    </lineage>
</organism>
<feature type="binding site" evidence="2">
    <location>
        <position position="59"/>
    </location>
    <ligand>
        <name>Mg(2+)</name>
        <dbReference type="ChEBI" id="CHEBI:18420"/>
        <label>1</label>
    </ligand>
</feature>
<feature type="binding site" evidence="2">
    <location>
        <position position="343"/>
    </location>
    <ligand>
        <name>substrate</name>
    </ligand>
</feature>
<evidence type="ECO:0000313" key="6">
    <source>
        <dbReference type="Proteomes" id="UP000221024"/>
    </source>
</evidence>
<comment type="catalytic activity">
    <reaction evidence="2">
        <text>thiamine phosphate + ATP = thiamine diphosphate + ADP</text>
        <dbReference type="Rhea" id="RHEA:15913"/>
        <dbReference type="ChEBI" id="CHEBI:30616"/>
        <dbReference type="ChEBI" id="CHEBI:37575"/>
        <dbReference type="ChEBI" id="CHEBI:58937"/>
        <dbReference type="ChEBI" id="CHEBI:456216"/>
        <dbReference type="EC" id="2.7.4.16"/>
    </reaction>
</comment>
<dbReference type="PIRSF" id="PIRSF005303">
    <property type="entry name" value="Thiam_monoph_kin"/>
    <property type="match status" value="1"/>
</dbReference>
<dbReference type="Pfam" id="PF02769">
    <property type="entry name" value="AIRS_C"/>
    <property type="match status" value="1"/>
</dbReference>
<keyword evidence="2" id="KW-0479">Metal-binding</keyword>
<name>A0A2H3NQ30_9BACT</name>
<keyword evidence="1 2" id="KW-0784">Thiamine biosynthesis</keyword>
<feature type="binding site" evidence="2">
    <location>
        <position position="88"/>
    </location>
    <ligand>
        <name>Mg(2+)</name>
        <dbReference type="ChEBI" id="CHEBI:18420"/>
        <label>4</label>
    </ligand>
</feature>
<feature type="binding site" evidence="2">
    <location>
        <begin position="135"/>
        <end position="136"/>
    </location>
    <ligand>
        <name>ATP</name>
        <dbReference type="ChEBI" id="CHEBI:30616"/>
    </ligand>
</feature>
<dbReference type="GO" id="GO:0000287">
    <property type="term" value="F:magnesium ion binding"/>
    <property type="evidence" value="ECO:0007669"/>
    <property type="project" value="UniProtKB-UniRule"/>
</dbReference>
<dbReference type="OrthoDB" id="9802811at2"/>
<dbReference type="Proteomes" id="UP000221024">
    <property type="component" value="Unassembled WGS sequence"/>
</dbReference>
<dbReference type="PANTHER" id="PTHR30270:SF0">
    <property type="entry name" value="THIAMINE-MONOPHOSPHATE KINASE"/>
    <property type="match status" value="1"/>
</dbReference>
<reference evidence="5 6" key="1">
    <citation type="submission" date="2017-10" db="EMBL/GenBank/DDBJ databases">
        <title>Draft genome of Longimonas halophila.</title>
        <authorList>
            <person name="Goh K.M."/>
            <person name="Shamsir M.S."/>
            <person name="Lim S.W."/>
        </authorList>
    </citation>
    <scope>NUCLEOTIDE SEQUENCE [LARGE SCALE GENOMIC DNA]</scope>
    <source>
        <strain evidence="5 6">KCTC 42399</strain>
    </source>
</reference>
<gene>
    <name evidence="2 5" type="primary">thiL</name>
    <name evidence="5" type="ORF">CRI93_13245</name>
</gene>
<dbReference type="InterPro" id="IPR016188">
    <property type="entry name" value="PurM-like_N"/>
</dbReference>
<feature type="binding site" evidence="2">
    <location>
        <position position="88"/>
    </location>
    <ligand>
        <name>Mg(2+)</name>
        <dbReference type="ChEBI" id="CHEBI:18420"/>
        <label>3</label>
    </ligand>
</feature>
<comment type="caution">
    <text evidence="5">The sequence shown here is derived from an EMBL/GenBank/DDBJ whole genome shotgun (WGS) entry which is preliminary data.</text>
</comment>
<feature type="domain" description="PurM-like C-terminal" evidence="4">
    <location>
        <begin position="165"/>
        <end position="327"/>
    </location>
</feature>
<sequence length="354" mass="38025">MAQQPSMYTDVSDIGEFGLIAHLRDTLGPDVPDEVHTGIGDDAAVIRQSDGRVQAYTTDSLIEGVHFDRTFMPMEHLGFKLMSVNVSDLAAMNVSPEYALITIGLPKNITVEHLRTLYEGIKKACDAYGITVVGGDTTSAHALTLSVTAWGSAEAEAVVQRSGAQVGDAICVTGDLGASYAGLKILADERKRLEDEGDDFEPALDAFPYVIRRHLAPPAQEASVRRWRNAGFKPHALIDISDGLSSEIHHICEAGDVGARLFAPTLPIHPETRSVADHFGDDVDVYAFFGGEDYELLFTADESDLDALDETTYTIIGEVTDASKGVLVEQGDGTAIPMQPGGFDHFDENDDGAA</sequence>
<accession>A0A2H3NQ30</accession>
<dbReference type="Gene3D" id="3.90.650.10">
    <property type="entry name" value="PurM-like C-terminal domain"/>
    <property type="match status" value="1"/>
</dbReference>
<evidence type="ECO:0000259" key="3">
    <source>
        <dbReference type="Pfam" id="PF00586"/>
    </source>
</evidence>
<keyword evidence="2" id="KW-0808">Transferase</keyword>
<keyword evidence="6" id="KW-1185">Reference proteome</keyword>
<feature type="binding site" evidence="2">
    <location>
        <position position="136"/>
    </location>
    <ligand>
        <name>Mg(2+)</name>
        <dbReference type="ChEBI" id="CHEBI:18420"/>
        <label>1</label>
    </ligand>
</feature>
<comment type="function">
    <text evidence="2">Catalyzes the ATP-dependent phosphorylation of thiamine-monophosphate (TMP) to form thiamine-pyrophosphate (TPP), the active form of vitamin B1.</text>
</comment>